<evidence type="ECO:0000256" key="1">
    <source>
        <dbReference type="SAM" id="MobiDB-lite"/>
    </source>
</evidence>
<gene>
    <name evidence="2" type="ORF">I596_3245</name>
</gene>
<dbReference type="EMBL" id="CP015249">
    <property type="protein sequence ID" value="ANB19234.1"/>
    <property type="molecule type" value="Genomic_DNA"/>
</dbReference>
<reference evidence="2 3" key="1">
    <citation type="submission" date="2016-04" db="EMBL/GenBank/DDBJ databases">
        <title>Complete genome sequence of Dokdonella koreensis DS-123T.</title>
        <authorList>
            <person name="Kim J.F."/>
            <person name="Lee H."/>
            <person name="Kwak M.-J."/>
        </authorList>
    </citation>
    <scope>NUCLEOTIDE SEQUENCE [LARGE SCALE GENOMIC DNA]</scope>
    <source>
        <strain evidence="2 3">DS-123</strain>
    </source>
</reference>
<feature type="region of interest" description="Disordered" evidence="1">
    <location>
        <begin position="236"/>
        <end position="266"/>
    </location>
</feature>
<accession>A0A160DXH6</accession>
<dbReference type="KEGG" id="dko:I596_3245"/>
<dbReference type="Proteomes" id="UP000076830">
    <property type="component" value="Chromosome"/>
</dbReference>
<proteinExistence type="predicted"/>
<dbReference type="Pfam" id="PF07793">
    <property type="entry name" value="DUF1631"/>
    <property type="match status" value="1"/>
</dbReference>
<organism evidence="2 3">
    <name type="scientific">Dokdonella koreensis DS-123</name>
    <dbReference type="NCBI Taxonomy" id="1300342"/>
    <lineage>
        <taxon>Bacteria</taxon>
        <taxon>Pseudomonadati</taxon>
        <taxon>Pseudomonadota</taxon>
        <taxon>Gammaproteobacteria</taxon>
        <taxon>Lysobacterales</taxon>
        <taxon>Rhodanobacteraceae</taxon>
        <taxon>Dokdonella</taxon>
    </lineage>
</organism>
<sequence length="794" mass="87298">MVSPDDSKKIIDLHQRQSIQSAAGDRLGDLLKRVRGIALKRISALVGVLFENIDDALFDLAEKAENNAAQTQFFDGMREVRKKRHLVERRFQEQVSKAFTDFAEGRMRTARPEVAPQAGGGLSLVDDQELEQSLAVSGMVAKANSRWSRSLFQINQRLSVVTGGGQVDDGSNPIGPAALGEAFREATREFDLGMHVRLIVYKLFDRYVMSGLDGLYEEVNGELIQAGVLPQIASAPARPSAGAGGHAAAPAGHAGAPAPHVDAHADRGRYDPATVAWQTELYQTLNKLLAGRRSPAHEAAEHFRHESELAAPPVLSPVDLLSALTILQSQNQLAASRQHAQASSMADAAQAVQQIKQDLLDQVQRIGSGDGHGHSHVSSADEDTIDLVGMLFEYILQDRNLPAQMQAVLSRLQIPYLKVAILDRHLFAQRAHPARRLLDALAQAGLGWSEEADRDHRLLDRVRQSVEKILTEFDDDIAIFEHELESFEGFLDQGRKRAGLAEQRVAEAARGRERLEEARRTAAREILQRIDERVLPPIIHAVLSRPWANYLVVALLRHGENSEEWRNGLRFVDEFVWSALPKGTEADRLRLQKVKPQIERALRHGLGTIGLHDNEITETMRALADFYASLQGGAPVERKTVREVIVERACLAAAGAQPAAEAGQAADAAGTAELAGSPVEEIVLGTRTIEGDRGEAFLQEDEFLQLARSLRPGTWLELVDENGHRERAKLSWISPISSKYLFVNRRGLKVDDKTLTALAAELRAGAAVVLEEAPLFDRALDAIVARLREDHEAA</sequence>
<dbReference type="STRING" id="1300342.I596_3245"/>
<protein>
    <submittedName>
        <fullName evidence="2">DUF1631 domain containing protein</fullName>
    </submittedName>
</protein>
<dbReference type="PATRIC" id="fig|1300342.3.peg.3170"/>
<keyword evidence="3" id="KW-1185">Reference proteome</keyword>
<evidence type="ECO:0000313" key="2">
    <source>
        <dbReference type="EMBL" id="ANB19234.1"/>
    </source>
</evidence>
<feature type="compositionally biased region" description="Low complexity" evidence="1">
    <location>
        <begin position="236"/>
        <end position="260"/>
    </location>
</feature>
<name>A0A160DXH6_9GAMM</name>
<dbReference type="RefSeq" id="WP_067649819.1">
    <property type="nucleotide sequence ID" value="NZ_CP015249.1"/>
</dbReference>
<dbReference type="InterPro" id="IPR012434">
    <property type="entry name" value="DUF1631"/>
</dbReference>
<evidence type="ECO:0000313" key="3">
    <source>
        <dbReference type="Proteomes" id="UP000076830"/>
    </source>
</evidence>
<dbReference type="AlphaFoldDB" id="A0A160DXH6"/>